<feature type="region of interest" description="Disordered" evidence="1">
    <location>
        <begin position="88"/>
        <end position="117"/>
    </location>
</feature>
<feature type="compositionally biased region" description="Low complexity" evidence="1">
    <location>
        <begin position="37"/>
        <end position="47"/>
    </location>
</feature>
<keyword evidence="3" id="KW-1185">Reference proteome</keyword>
<comment type="caution">
    <text evidence="2">The sequence shown here is derived from an EMBL/GenBank/DDBJ whole genome shotgun (WGS) entry which is preliminary data.</text>
</comment>
<protein>
    <submittedName>
        <fullName evidence="2">Uncharacterized protein</fullName>
    </submittedName>
</protein>
<gene>
    <name evidence="2" type="ORF">FB45DRAFT_33052</name>
</gene>
<proteinExistence type="predicted"/>
<evidence type="ECO:0000313" key="2">
    <source>
        <dbReference type="EMBL" id="KAJ7651230.1"/>
    </source>
</evidence>
<reference evidence="2" key="1">
    <citation type="submission" date="2023-03" db="EMBL/GenBank/DDBJ databases">
        <title>Massive genome expansion in bonnet fungi (Mycena s.s.) driven by repeated elements and novel gene families across ecological guilds.</title>
        <authorList>
            <consortium name="Lawrence Berkeley National Laboratory"/>
            <person name="Harder C.B."/>
            <person name="Miyauchi S."/>
            <person name="Viragh M."/>
            <person name="Kuo A."/>
            <person name="Thoen E."/>
            <person name="Andreopoulos B."/>
            <person name="Lu D."/>
            <person name="Skrede I."/>
            <person name="Drula E."/>
            <person name="Henrissat B."/>
            <person name="Morin E."/>
            <person name="Kohler A."/>
            <person name="Barry K."/>
            <person name="LaButti K."/>
            <person name="Morin E."/>
            <person name="Salamov A."/>
            <person name="Lipzen A."/>
            <person name="Mereny Z."/>
            <person name="Hegedus B."/>
            <person name="Baldrian P."/>
            <person name="Stursova M."/>
            <person name="Weitz H."/>
            <person name="Taylor A."/>
            <person name="Grigoriev I.V."/>
            <person name="Nagy L.G."/>
            <person name="Martin F."/>
            <person name="Kauserud H."/>
        </authorList>
    </citation>
    <scope>NUCLEOTIDE SEQUENCE</scope>
    <source>
        <strain evidence="2">9284</strain>
    </source>
</reference>
<evidence type="ECO:0000313" key="3">
    <source>
        <dbReference type="Proteomes" id="UP001221142"/>
    </source>
</evidence>
<sequence length="225" mass="24711">MAATTYTLTSSQRLRLIRATHKLGGSLGPAETTFIPSHTRSSSSTSTESKRLGRIFTSTDGDVLRSASLDEPVSPFKRHAPPPALFLRPTSSSAPPSPLSPTFSLNSPVTPPPAVTRRRKMDKLTRTLGENVPPELVFPAPRHRRRVSTLNVPVPAEQPFSFPSTVPVPAMDDDDSESSEWEWETPGASPDGVLHRREKGWSGEWGGRVRDMEDVVQALRVLRLK</sequence>
<evidence type="ECO:0000256" key="1">
    <source>
        <dbReference type="SAM" id="MobiDB-lite"/>
    </source>
</evidence>
<feature type="compositionally biased region" description="Low complexity" evidence="1">
    <location>
        <begin position="89"/>
        <end position="108"/>
    </location>
</feature>
<name>A0AAD7CKW1_9AGAR</name>
<feature type="region of interest" description="Disordered" evidence="1">
    <location>
        <begin position="161"/>
        <end position="196"/>
    </location>
</feature>
<feature type="region of interest" description="Disordered" evidence="1">
    <location>
        <begin position="28"/>
        <end position="52"/>
    </location>
</feature>
<accession>A0AAD7CKW1</accession>
<feature type="compositionally biased region" description="Acidic residues" evidence="1">
    <location>
        <begin position="171"/>
        <end position="183"/>
    </location>
</feature>
<dbReference type="AlphaFoldDB" id="A0AAD7CKW1"/>
<organism evidence="2 3">
    <name type="scientific">Roridomyces roridus</name>
    <dbReference type="NCBI Taxonomy" id="1738132"/>
    <lineage>
        <taxon>Eukaryota</taxon>
        <taxon>Fungi</taxon>
        <taxon>Dikarya</taxon>
        <taxon>Basidiomycota</taxon>
        <taxon>Agaricomycotina</taxon>
        <taxon>Agaricomycetes</taxon>
        <taxon>Agaricomycetidae</taxon>
        <taxon>Agaricales</taxon>
        <taxon>Marasmiineae</taxon>
        <taxon>Mycenaceae</taxon>
        <taxon>Roridomyces</taxon>
    </lineage>
</organism>
<dbReference type="EMBL" id="JARKIF010000001">
    <property type="protein sequence ID" value="KAJ7651230.1"/>
    <property type="molecule type" value="Genomic_DNA"/>
</dbReference>
<dbReference type="Proteomes" id="UP001221142">
    <property type="component" value="Unassembled WGS sequence"/>
</dbReference>